<proteinExistence type="predicted"/>
<dbReference type="InterPro" id="IPR014985">
    <property type="entry name" value="WbqC"/>
</dbReference>
<dbReference type="PATRIC" id="fig|400092.3.peg.2695"/>
<dbReference type="AlphaFoldDB" id="A0A0E3UWY3"/>
<name>A0A0E3UWY3_9BACT</name>
<reference evidence="1 2" key="1">
    <citation type="journal article" date="2015" name="Sci. Rep.">
        <title>Unraveling adaptation of Pontibacter korlensis to radiation and infertility in desert through complete genome and comparative transcriptomic analysis.</title>
        <authorList>
            <person name="Dai J."/>
            <person name="Dai W."/>
            <person name="Qiu C."/>
            <person name="Yang Z."/>
            <person name="Zhang Y."/>
            <person name="Zhou M."/>
            <person name="Zhang L."/>
            <person name="Fang C."/>
            <person name="Gao Q."/>
            <person name="Yang Q."/>
            <person name="Li X."/>
            <person name="Wang Z."/>
            <person name="Wang Z."/>
            <person name="Jia Z."/>
            <person name="Chen X."/>
        </authorList>
    </citation>
    <scope>NUCLEOTIDE SEQUENCE [LARGE SCALE GENOMIC DNA]</scope>
    <source>
        <strain evidence="1 2">X14-1T</strain>
    </source>
</reference>
<dbReference type="EMBL" id="CP009621">
    <property type="protein sequence ID" value="AKD03772.1"/>
    <property type="molecule type" value="Genomic_DNA"/>
</dbReference>
<evidence type="ECO:0000313" key="1">
    <source>
        <dbReference type="EMBL" id="AKD03772.1"/>
    </source>
</evidence>
<keyword evidence="2" id="KW-1185">Reference proteome</keyword>
<dbReference type="HOGENOM" id="CLU_079350_1_0_10"/>
<dbReference type="RefSeq" id="WP_046311113.1">
    <property type="nucleotide sequence ID" value="NZ_CBCSCY010000003.1"/>
</dbReference>
<dbReference type="Proteomes" id="UP000033109">
    <property type="component" value="Chromosome"/>
</dbReference>
<dbReference type="KEGG" id="pko:PKOR_12365"/>
<sequence length="201" mass="23889">MILLTETQYNPPIQYFWHALRSESIQVEAHENYIKQSYRNRCHVLTAQGVQPLSVPVLRGNSKTKIPIQEIEIDYRQKWQLVHWRTIQAAYGRAPYFEFYSDYLQEVYERQPKFLFELNIELLKLYLKLLKLNRPLIYTDAYQAQAPENVLDLRNRIHPKISTDNLHVKPYTQVFGKQFVQELSIIDLLFTQGPASISYLQ</sequence>
<gene>
    <name evidence="1" type="ORF">PKOR_12365</name>
</gene>
<protein>
    <submittedName>
        <fullName evidence="1">WbqC-like family protein</fullName>
    </submittedName>
</protein>
<accession>A0A0E3UWY3</accession>
<dbReference type="Pfam" id="PF08889">
    <property type="entry name" value="WbqC"/>
    <property type="match status" value="2"/>
</dbReference>
<evidence type="ECO:0000313" key="2">
    <source>
        <dbReference type="Proteomes" id="UP000033109"/>
    </source>
</evidence>
<dbReference type="STRING" id="400092.PKOR_12365"/>
<organism evidence="1 2">
    <name type="scientific">Pontibacter korlensis</name>
    <dbReference type="NCBI Taxonomy" id="400092"/>
    <lineage>
        <taxon>Bacteria</taxon>
        <taxon>Pseudomonadati</taxon>
        <taxon>Bacteroidota</taxon>
        <taxon>Cytophagia</taxon>
        <taxon>Cytophagales</taxon>
        <taxon>Hymenobacteraceae</taxon>
        <taxon>Pontibacter</taxon>
    </lineage>
</organism>